<dbReference type="OMA" id="WKDECAG"/>
<dbReference type="HOGENOM" id="CLU_030105_1_0_1"/>
<sequence>MPPFPSRSRSVRRPISRVALAPNDSSAASSSVSTAIKSNTGASESEKKHDLSPSRLPIKPTQSSSRTKSSKDDSLQPHLPPEPGSNAITTSNAPSLDIQRSASNRQSKKLTSSEIEPIRKDRSRPPVATVSRHLRHNSSNSSTGRVRDPSKGRERSSSTLPSSSYSRPPTRNSVSSNVSERVSTYVSEREPLKKPAFSTHQQHYTPAKNIAPKLHPAVFLAPPTPSKWPSNKVISAETSKLQNELLQLHLLHRDYGLTEREWRASAKSKLETRFQNMVEMEHSILELENFEDFRLNSIALEEWPDVGTSGWGLDEKKHIFENILIGLMSTRDPGGRYARVTQNFEDWVDTYEQTMERREKEDEDYSDLLLVKELDSTWREDCFYLERKLELWKDNIRDLGIPQSESSLELVVDQVQRIILGMLVELDSMMRLEREVKRREEHWIKAKNDEMLENVTKDNALVAGAIWRSIGVYEK</sequence>
<feature type="compositionally biased region" description="Polar residues" evidence="1">
    <location>
        <begin position="86"/>
        <end position="114"/>
    </location>
</feature>
<evidence type="ECO:0000256" key="1">
    <source>
        <dbReference type="SAM" id="MobiDB-lite"/>
    </source>
</evidence>
<feature type="compositionally biased region" description="Low complexity" evidence="1">
    <location>
        <begin position="157"/>
        <end position="183"/>
    </location>
</feature>
<name>A0A0B1PCT1_UNCNE</name>
<dbReference type="EMBL" id="JNVN01000858">
    <property type="protein sequence ID" value="KHJ34464.1"/>
    <property type="molecule type" value="Genomic_DNA"/>
</dbReference>
<evidence type="ECO:0000313" key="2">
    <source>
        <dbReference type="EMBL" id="KHJ34464.1"/>
    </source>
</evidence>
<feature type="compositionally biased region" description="Low complexity" evidence="1">
    <location>
        <begin position="16"/>
        <end position="38"/>
    </location>
</feature>
<feature type="compositionally biased region" description="Basic and acidic residues" evidence="1">
    <location>
        <begin position="145"/>
        <end position="156"/>
    </location>
</feature>
<proteinExistence type="predicted"/>
<gene>
    <name evidence="2" type="ORF">EV44_g5632</name>
</gene>
<dbReference type="STRING" id="52586.A0A0B1PCT1"/>
<comment type="caution">
    <text evidence="2">The sequence shown here is derived from an EMBL/GenBank/DDBJ whole genome shotgun (WGS) entry which is preliminary data.</text>
</comment>
<reference evidence="2 3" key="1">
    <citation type="journal article" date="2014" name="BMC Genomics">
        <title>Adaptive genomic structural variation in the grape powdery mildew pathogen, Erysiphe necator.</title>
        <authorList>
            <person name="Jones L."/>
            <person name="Riaz S."/>
            <person name="Morales-Cruz A."/>
            <person name="Amrine K.C."/>
            <person name="McGuire B."/>
            <person name="Gubler W.D."/>
            <person name="Walker M.A."/>
            <person name="Cantu D."/>
        </authorList>
    </citation>
    <scope>NUCLEOTIDE SEQUENCE [LARGE SCALE GENOMIC DNA]</scope>
    <source>
        <strain evidence="3">c</strain>
    </source>
</reference>
<feature type="region of interest" description="Disordered" evidence="1">
    <location>
        <begin position="1"/>
        <end position="200"/>
    </location>
</feature>
<protein>
    <submittedName>
        <fullName evidence="2">Putative related to aga1 a-agglutinin anchor subunit</fullName>
    </submittedName>
</protein>
<dbReference type="Proteomes" id="UP000030854">
    <property type="component" value="Unassembled WGS sequence"/>
</dbReference>
<keyword evidence="3" id="KW-1185">Reference proteome</keyword>
<accession>A0A0B1PCT1</accession>
<dbReference type="AlphaFoldDB" id="A0A0B1PCT1"/>
<organism evidence="2 3">
    <name type="scientific">Uncinula necator</name>
    <name type="common">Grape powdery mildew</name>
    <dbReference type="NCBI Taxonomy" id="52586"/>
    <lineage>
        <taxon>Eukaryota</taxon>
        <taxon>Fungi</taxon>
        <taxon>Dikarya</taxon>
        <taxon>Ascomycota</taxon>
        <taxon>Pezizomycotina</taxon>
        <taxon>Leotiomycetes</taxon>
        <taxon>Erysiphales</taxon>
        <taxon>Erysiphaceae</taxon>
        <taxon>Erysiphe</taxon>
    </lineage>
</organism>
<evidence type="ECO:0000313" key="3">
    <source>
        <dbReference type="Proteomes" id="UP000030854"/>
    </source>
</evidence>